<comment type="caution">
    <text evidence="3">The sequence shown here is derived from an EMBL/GenBank/DDBJ whole genome shotgun (WGS) entry which is preliminary data.</text>
</comment>
<sequence>MAGDQIIDIRGVRLAYRVLGAPATPPMILLHGGSADGSAWAEVAPAFAADRRVYAVDLRGHGASDRTEHYSFELMRDDVVGFLDLLDLRDVTLVGHSMGGVVAYLAAYARPERVSGLVLEETPPPDPMGFTVPDHEIRRHIVGQLNAPDPAWWDAVESIGCPVLTLRGGPASFLPQERIATMAARFPNGSLVTIPVGHHVHRDAPDAFLDAVRAHLGRCTPIR</sequence>
<dbReference type="Pfam" id="PF00561">
    <property type="entry name" value="Abhydrolase_1"/>
    <property type="match status" value="1"/>
</dbReference>
<dbReference type="RefSeq" id="WP_376809349.1">
    <property type="nucleotide sequence ID" value="NZ_JBHTAC010000041.1"/>
</dbReference>
<accession>A0ABW2H3T9</accession>
<evidence type="ECO:0000259" key="2">
    <source>
        <dbReference type="Pfam" id="PF00561"/>
    </source>
</evidence>
<dbReference type="GO" id="GO:0016787">
    <property type="term" value="F:hydrolase activity"/>
    <property type="evidence" value="ECO:0007669"/>
    <property type="project" value="UniProtKB-KW"/>
</dbReference>
<reference evidence="4" key="1">
    <citation type="journal article" date="2019" name="Int. J. Syst. Evol. Microbiol.">
        <title>The Global Catalogue of Microorganisms (GCM) 10K type strain sequencing project: providing services to taxonomists for standard genome sequencing and annotation.</title>
        <authorList>
            <consortium name="The Broad Institute Genomics Platform"/>
            <consortium name="The Broad Institute Genome Sequencing Center for Infectious Disease"/>
            <person name="Wu L."/>
            <person name="Ma J."/>
        </authorList>
    </citation>
    <scope>NUCLEOTIDE SEQUENCE [LARGE SCALE GENOMIC DNA]</scope>
    <source>
        <strain evidence="4">CGMCC 1.9106</strain>
    </source>
</reference>
<dbReference type="SUPFAM" id="SSF53474">
    <property type="entry name" value="alpha/beta-Hydrolases"/>
    <property type="match status" value="1"/>
</dbReference>
<proteinExistence type="predicted"/>
<dbReference type="Gene3D" id="3.40.50.1820">
    <property type="entry name" value="alpha/beta hydrolase"/>
    <property type="match status" value="2"/>
</dbReference>
<evidence type="ECO:0000313" key="3">
    <source>
        <dbReference type="EMBL" id="MFC7246551.1"/>
    </source>
</evidence>
<name>A0ABW2H3T9_9ACTN</name>
<dbReference type="InterPro" id="IPR029058">
    <property type="entry name" value="AB_hydrolase_fold"/>
</dbReference>
<protein>
    <submittedName>
        <fullName evidence="3">Alpha/beta fold hydrolase</fullName>
    </submittedName>
</protein>
<dbReference type="PRINTS" id="PR00111">
    <property type="entry name" value="ABHYDROLASE"/>
</dbReference>
<evidence type="ECO:0000313" key="4">
    <source>
        <dbReference type="Proteomes" id="UP001596392"/>
    </source>
</evidence>
<dbReference type="PANTHER" id="PTHR46118:SF4">
    <property type="entry name" value="PROTEIN ABHD11"/>
    <property type="match status" value="1"/>
</dbReference>
<feature type="domain" description="AB hydrolase-1" evidence="2">
    <location>
        <begin position="25"/>
        <end position="126"/>
    </location>
</feature>
<keyword evidence="4" id="KW-1185">Reference proteome</keyword>
<dbReference type="Proteomes" id="UP001596392">
    <property type="component" value="Unassembled WGS sequence"/>
</dbReference>
<gene>
    <name evidence="3" type="ORF">ACFQO7_29075</name>
</gene>
<dbReference type="EMBL" id="JBHTAC010000041">
    <property type="protein sequence ID" value="MFC7246551.1"/>
    <property type="molecule type" value="Genomic_DNA"/>
</dbReference>
<dbReference type="InterPro" id="IPR000073">
    <property type="entry name" value="AB_hydrolase_1"/>
</dbReference>
<evidence type="ECO:0000256" key="1">
    <source>
        <dbReference type="ARBA" id="ARBA00022801"/>
    </source>
</evidence>
<dbReference type="PANTHER" id="PTHR46118">
    <property type="entry name" value="PROTEIN ABHD11"/>
    <property type="match status" value="1"/>
</dbReference>
<keyword evidence="1 3" id="KW-0378">Hydrolase</keyword>
<organism evidence="3 4">
    <name type="scientific">Catellatospora aurea</name>
    <dbReference type="NCBI Taxonomy" id="1337874"/>
    <lineage>
        <taxon>Bacteria</taxon>
        <taxon>Bacillati</taxon>
        <taxon>Actinomycetota</taxon>
        <taxon>Actinomycetes</taxon>
        <taxon>Micromonosporales</taxon>
        <taxon>Micromonosporaceae</taxon>
        <taxon>Catellatospora</taxon>
    </lineage>
</organism>